<dbReference type="Proteomes" id="UP000011715">
    <property type="component" value="Unassembled WGS sequence"/>
</dbReference>
<keyword evidence="3" id="KW-1185">Reference proteome</keyword>
<reference evidence="2" key="4">
    <citation type="journal article" date="2015" name="G3 (Bethesda)">
        <title>Genome sequences of three phytopathogenic species of the Magnaporthaceae family of fungi.</title>
        <authorList>
            <person name="Okagaki L.H."/>
            <person name="Nunes C.C."/>
            <person name="Sailsbery J."/>
            <person name="Clay B."/>
            <person name="Brown D."/>
            <person name="John T."/>
            <person name="Oh Y."/>
            <person name="Young N."/>
            <person name="Fitzgerald M."/>
            <person name="Haas B.J."/>
            <person name="Zeng Q."/>
            <person name="Young S."/>
            <person name="Adiconis X."/>
            <person name="Fan L."/>
            <person name="Levin J.Z."/>
            <person name="Mitchell T.K."/>
            <person name="Okubara P.A."/>
            <person name="Farman M.L."/>
            <person name="Kohn L.M."/>
            <person name="Birren B."/>
            <person name="Ma L.-J."/>
            <person name="Dean R.A."/>
        </authorList>
    </citation>
    <scope>NUCLEOTIDE SEQUENCE</scope>
    <source>
        <strain evidence="2">ATCC 64411 / 73-15</strain>
    </source>
</reference>
<dbReference type="EnsemblFungi" id="MAPG_11651T0">
    <property type="protein sequence ID" value="MAPG_11651T0"/>
    <property type="gene ID" value="MAPG_11651"/>
</dbReference>
<evidence type="ECO:0000313" key="1">
    <source>
        <dbReference type="EMBL" id="KLU92749.1"/>
    </source>
</evidence>
<reference evidence="2" key="5">
    <citation type="submission" date="2015-06" db="UniProtKB">
        <authorList>
            <consortium name="EnsemblFungi"/>
        </authorList>
    </citation>
    <scope>IDENTIFICATION</scope>
    <source>
        <strain evidence="2">ATCC 64411</strain>
    </source>
</reference>
<protein>
    <submittedName>
        <fullName evidence="1 2">Uncharacterized protein</fullName>
    </submittedName>
</protein>
<organism evidence="2 3">
    <name type="scientific">Magnaporthiopsis poae (strain ATCC 64411 / 73-15)</name>
    <name type="common">Kentucky bluegrass fungus</name>
    <name type="synonym">Magnaporthe poae</name>
    <dbReference type="NCBI Taxonomy" id="644358"/>
    <lineage>
        <taxon>Eukaryota</taxon>
        <taxon>Fungi</taxon>
        <taxon>Dikarya</taxon>
        <taxon>Ascomycota</taxon>
        <taxon>Pezizomycotina</taxon>
        <taxon>Sordariomycetes</taxon>
        <taxon>Sordariomycetidae</taxon>
        <taxon>Magnaporthales</taxon>
        <taxon>Magnaporthaceae</taxon>
        <taxon>Magnaporthiopsis</taxon>
    </lineage>
</organism>
<proteinExistence type="predicted"/>
<accession>A0A0C4EFU4</accession>
<dbReference type="VEuPathDB" id="FungiDB:MAPG_11651"/>
<dbReference type="EMBL" id="GL876986">
    <property type="protein sequence ID" value="KLU92749.1"/>
    <property type="molecule type" value="Genomic_DNA"/>
</dbReference>
<evidence type="ECO:0000313" key="3">
    <source>
        <dbReference type="Proteomes" id="UP000011715"/>
    </source>
</evidence>
<dbReference type="AlphaFoldDB" id="A0A0C4EFU4"/>
<reference evidence="3" key="1">
    <citation type="submission" date="2010-05" db="EMBL/GenBank/DDBJ databases">
        <title>The genome sequence of Magnaporthe poae strain ATCC 64411.</title>
        <authorList>
            <person name="Ma L.-J."/>
            <person name="Dead R."/>
            <person name="Young S."/>
            <person name="Zeng Q."/>
            <person name="Koehrsen M."/>
            <person name="Alvarado L."/>
            <person name="Berlin A."/>
            <person name="Chapman S.B."/>
            <person name="Chen Z."/>
            <person name="Freedman E."/>
            <person name="Gellesch M."/>
            <person name="Goldberg J."/>
            <person name="Griggs A."/>
            <person name="Gujja S."/>
            <person name="Heilman E.R."/>
            <person name="Heiman D."/>
            <person name="Hepburn T."/>
            <person name="Howarth C."/>
            <person name="Jen D."/>
            <person name="Larson L."/>
            <person name="Mehta T."/>
            <person name="Neiman D."/>
            <person name="Pearson M."/>
            <person name="Roberts A."/>
            <person name="Saif S."/>
            <person name="Shea T."/>
            <person name="Shenoy N."/>
            <person name="Sisk P."/>
            <person name="Stolte C."/>
            <person name="Sykes S."/>
            <person name="Walk T."/>
            <person name="White J."/>
            <person name="Yandava C."/>
            <person name="Haas B."/>
            <person name="Nusbaum C."/>
            <person name="Birren B."/>
        </authorList>
    </citation>
    <scope>NUCLEOTIDE SEQUENCE [LARGE SCALE GENOMIC DNA]</scope>
    <source>
        <strain evidence="3">ATCC 64411 / 73-15</strain>
    </source>
</reference>
<name>A0A0C4EFU4_MAGP6</name>
<gene>
    <name evidence="1" type="ORF">MAPG_11651</name>
</gene>
<reference evidence="1" key="3">
    <citation type="submission" date="2011-03" db="EMBL/GenBank/DDBJ databases">
        <title>Annotation of Magnaporthe poae ATCC 64411.</title>
        <authorList>
            <person name="Ma L.-J."/>
            <person name="Dead R."/>
            <person name="Young S.K."/>
            <person name="Zeng Q."/>
            <person name="Gargeya S."/>
            <person name="Fitzgerald M."/>
            <person name="Haas B."/>
            <person name="Abouelleil A."/>
            <person name="Alvarado L."/>
            <person name="Arachchi H.M."/>
            <person name="Berlin A."/>
            <person name="Brown A."/>
            <person name="Chapman S.B."/>
            <person name="Chen Z."/>
            <person name="Dunbar C."/>
            <person name="Freedman E."/>
            <person name="Gearin G."/>
            <person name="Gellesch M."/>
            <person name="Goldberg J."/>
            <person name="Griggs A."/>
            <person name="Gujja S."/>
            <person name="Heiman D."/>
            <person name="Howarth C."/>
            <person name="Larson L."/>
            <person name="Lui A."/>
            <person name="MacDonald P.J.P."/>
            <person name="Mehta T."/>
            <person name="Montmayeur A."/>
            <person name="Murphy C."/>
            <person name="Neiman D."/>
            <person name="Pearson M."/>
            <person name="Priest M."/>
            <person name="Roberts A."/>
            <person name="Saif S."/>
            <person name="Shea T."/>
            <person name="Shenoy N."/>
            <person name="Sisk P."/>
            <person name="Stolte C."/>
            <person name="Sykes S."/>
            <person name="Yandava C."/>
            <person name="Wortman J."/>
            <person name="Nusbaum C."/>
            <person name="Birren B."/>
        </authorList>
    </citation>
    <scope>NUCLEOTIDE SEQUENCE</scope>
    <source>
        <strain evidence="1">ATCC 64411</strain>
    </source>
</reference>
<evidence type="ECO:0000313" key="2">
    <source>
        <dbReference type="EnsemblFungi" id="MAPG_11651T0"/>
    </source>
</evidence>
<dbReference type="EMBL" id="ADBL01002896">
    <property type="status" value="NOT_ANNOTATED_CDS"/>
    <property type="molecule type" value="Genomic_DNA"/>
</dbReference>
<reference evidence="1" key="2">
    <citation type="submission" date="2010-05" db="EMBL/GenBank/DDBJ databases">
        <title>The Genome Sequence of Magnaporthe poae strain ATCC 64411.</title>
        <authorList>
            <consortium name="The Broad Institute Genome Sequencing Platform"/>
            <consortium name="Broad Institute Genome Sequencing Center for Infectious Disease"/>
            <person name="Ma L.-J."/>
            <person name="Dead R."/>
            <person name="Young S."/>
            <person name="Zeng Q."/>
            <person name="Koehrsen M."/>
            <person name="Alvarado L."/>
            <person name="Berlin A."/>
            <person name="Chapman S.B."/>
            <person name="Chen Z."/>
            <person name="Freedman E."/>
            <person name="Gellesch M."/>
            <person name="Goldberg J."/>
            <person name="Griggs A."/>
            <person name="Gujja S."/>
            <person name="Heilman E.R."/>
            <person name="Heiman D."/>
            <person name="Hepburn T."/>
            <person name="Howarth C."/>
            <person name="Jen D."/>
            <person name="Larson L."/>
            <person name="Mehta T."/>
            <person name="Neiman D."/>
            <person name="Pearson M."/>
            <person name="Roberts A."/>
            <person name="Saif S."/>
            <person name="Shea T."/>
            <person name="Shenoy N."/>
            <person name="Sisk P."/>
            <person name="Stolte C."/>
            <person name="Sykes S."/>
            <person name="Walk T."/>
            <person name="White J."/>
            <person name="Yandava C."/>
            <person name="Haas B."/>
            <person name="Nusbaum C."/>
            <person name="Birren B."/>
        </authorList>
    </citation>
    <scope>NUCLEOTIDE SEQUENCE</scope>
    <source>
        <strain evidence="1">ATCC 64411</strain>
    </source>
</reference>
<sequence length="115" mass="12272">MAAPAQKVQEIHQAIAQATSSVAVVAMLDFLTGSDETKRQIFAALSSPLIAELPSVIQAGIAELGNDLARIIDQVRRLIKSNLRSAGLRQDLARDVLSVYTEQGSEVIASIVAEM</sequence>